<protein>
    <recommendedName>
        <fullName evidence="5">HTH araC/xylS-type domain-containing protein</fullName>
    </recommendedName>
</protein>
<keyword evidence="2" id="KW-0238">DNA-binding</keyword>
<accession>A0A0F9WHR4</accession>
<dbReference type="AlphaFoldDB" id="A0A0F9WHR4"/>
<dbReference type="InterPro" id="IPR018060">
    <property type="entry name" value="HTH_AraC"/>
</dbReference>
<keyword evidence="3" id="KW-0804">Transcription</keyword>
<evidence type="ECO:0000256" key="2">
    <source>
        <dbReference type="ARBA" id="ARBA00023125"/>
    </source>
</evidence>
<feature type="transmembrane region" description="Helical" evidence="4">
    <location>
        <begin position="40"/>
        <end position="60"/>
    </location>
</feature>
<feature type="transmembrane region" description="Helical" evidence="4">
    <location>
        <begin position="102"/>
        <end position="124"/>
    </location>
</feature>
<dbReference type="GO" id="GO:0043565">
    <property type="term" value="F:sequence-specific DNA binding"/>
    <property type="evidence" value="ECO:0007669"/>
    <property type="project" value="InterPro"/>
</dbReference>
<feature type="transmembrane region" description="Helical" evidence="4">
    <location>
        <begin position="163"/>
        <end position="179"/>
    </location>
</feature>
<organism evidence="6">
    <name type="scientific">marine sediment metagenome</name>
    <dbReference type="NCBI Taxonomy" id="412755"/>
    <lineage>
        <taxon>unclassified sequences</taxon>
        <taxon>metagenomes</taxon>
        <taxon>ecological metagenomes</taxon>
    </lineage>
</organism>
<dbReference type="PROSITE" id="PS00041">
    <property type="entry name" value="HTH_ARAC_FAMILY_1"/>
    <property type="match status" value="1"/>
</dbReference>
<dbReference type="InterPro" id="IPR018062">
    <property type="entry name" value="HTH_AraC-typ_CS"/>
</dbReference>
<evidence type="ECO:0000256" key="1">
    <source>
        <dbReference type="ARBA" id="ARBA00023015"/>
    </source>
</evidence>
<feature type="domain" description="HTH araC/xylS-type" evidence="5">
    <location>
        <begin position="255"/>
        <end position="359"/>
    </location>
</feature>
<reference evidence="6" key="1">
    <citation type="journal article" date="2015" name="Nature">
        <title>Complex archaea that bridge the gap between prokaryotes and eukaryotes.</title>
        <authorList>
            <person name="Spang A."/>
            <person name="Saw J.H."/>
            <person name="Jorgensen S.L."/>
            <person name="Zaremba-Niedzwiedzka K."/>
            <person name="Martijn J."/>
            <person name="Lind A.E."/>
            <person name="van Eijk R."/>
            <person name="Schleper C."/>
            <person name="Guy L."/>
            <person name="Ettema T.J."/>
        </authorList>
    </citation>
    <scope>NUCLEOTIDE SEQUENCE</scope>
</reference>
<keyword evidence="4" id="KW-0472">Membrane</keyword>
<proteinExistence type="predicted"/>
<gene>
    <name evidence="6" type="ORF">LCGC14_0000660</name>
</gene>
<name>A0A0F9WHR4_9ZZZZ</name>
<keyword evidence="1" id="KW-0805">Transcription regulation</keyword>
<evidence type="ECO:0000313" key="6">
    <source>
        <dbReference type="EMBL" id="KKO12058.1"/>
    </source>
</evidence>
<dbReference type="PANTHER" id="PTHR43280">
    <property type="entry name" value="ARAC-FAMILY TRANSCRIPTIONAL REGULATOR"/>
    <property type="match status" value="1"/>
</dbReference>
<dbReference type="SMART" id="SM00342">
    <property type="entry name" value="HTH_ARAC"/>
    <property type="match status" value="1"/>
</dbReference>
<feature type="transmembrane region" description="Helical" evidence="4">
    <location>
        <begin position="191"/>
        <end position="212"/>
    </location>
</feature>
<feature type="transmembrane region" description="Helical" evidence="4">
    <location>
        <begin position="13"/>
        <end position="31"/>
    </location>
</feature>
<dbReference type="EMBL" id="LAZR01000001">
    <property type="protein sequence ID" value="KKO12058.1"/>
    <property type="molecule type" value="Genomic_DNA"/>
</dbReference>
<evidence type="ECO:0000256" key="4">
    <source>
        <dbReference type="SAM" id="Phobius"/>
    </source>
</evidence>
<evidence type="ECO:0000256" key="3">
    <source>
        <dbReference type="ARBA" id="ARBA00023163"/>
    </source>
</evidence>
<keyword evidence="4" id="KW-0812">Transmembrane</keyword>
<comment type="caution">
    <text evidence="6">The sequence shown here is derived from an EMBL/GenBank/DDBJ whole genome shotgun (WGS) entry which is preliminary data.</text>
</comment>
<dbReference type="PROSITE" id="PS01124">
    <property type="entry name" value="HTH_ARAC_FAMILY_2"/>
    <property type="match status" value="1"/>
</dbReference>
<dbReference type="Pfam" id="PF12833">
    <property type="entry name" value="HTH_18"/>
    <property type="match status" value="1"/>
</dbReference>
<feature type="transmembrane region" description="Helical" evidence="4">
    <location>
        <begin position="66"/>
        <end position="90"/>
    </location>
</feature>
<keyword evidence="4" id="KW-1133">Transmembrane helix</keyword>
<dbReference type="InterPro" id="IPR009057">
    <property type="entry name" value="Homeodomain-like_sf"/>
</dbReference>
<dbReference type="SUPFAM" id="SSF46689">
    <property type="entry name" value="Homeodomain-like"/>
    <property type="match status" value="1"/>
</dbReference>
<dbReference type="Gene3D" id="1.10.10.60">
    <property type="entry name" value="Homeodomain-like"/>
    <property type="match status" value="1"/>
</dbReference>
<dbReference type="GO" id="GO:0003700">
    <property type="term" value="F:DNA-binding transcription factor activity"/>
    <property type="evidence" value="ECO:0007669"/>
    <property type="project" value="InterPro"/>
</dbReference>
<evidence type="ECO:0000259" key="5">
    <source>
        <dbReference type="PROSITE" id="PS01124"/>
    </source>
</evidence>
<feature type="transmembrane region" description="Helical" evidence="4">
    <location>
        <begin position="130"/>
        <end position="151"/>
    </location>
</feature>
<dbReference type="PANTHER" id="PTHR43280:SF29">
    <property type="entry name" value="ARAC-FAMILY TRANSCRIPTIONAL REGULATOR"/>
    <property type="match status" value="1"/>
</dbReference>
<sequence length="364" mass="40547">MCRAVSLIPLLDILIRMMVLGQLLLLAVLLAREPGSTIKYLMLAIGLSVAGLVMLTAPIADEQYGLLRNVLLLLTDAFAFLFWLLIRYLFEDDFHPGRWPRPVKLTLGLLVLVYFYALGIQAGNSPLHDIIHAVGLLLIVHAGYIAFRGFADDLIDSRRRARIMLILGISLYSTVLVVFELVDERYRNAELFGLINAGVLLLAATAAVGRLMRLRYDPVSRISPDAPKSAQAITGPVEDLQQTPILSPAELALAQALDGFIEQKAYQQNSLTITTLAAQLNCPEHRLRRLINQTRGYRNFNSLLNDLRIDDAKQRLADPAYDNTPILSIALGLGYDSIGPFNRAFKAKTDQTPGEFRRSIQNRR</sequence>